<dbReference type="GO" id="GO:0006629">
    <property type="term" value="P:lipid metabolic process"/>
    <property type="evidence" value="ECO:0007669"/>
    <property type="project" value="InterPro"/>
</dbReference>
<comment type="caution">
    <text evidence="15">The sequence shown here is derived from an EMBL/GenBank/DDBJ whole genome shotgun (WGS) entry which is preliminary data.</text>
</comment>
<evidence type="ECO:0000256" key="3">
    <source>
        <dbReference type="ARBA" id="ARBA00022670"/>
    </source>
</evidence>
<keyword evidence="8" id="KW-1015">Disulfide bond</keyword>
<feature type="domain" description="Saposin B-type" evidence="14">
    <location>
        <begin position="236"/>
        <end position="316"/>
    </location>
</feature>
<keyword evidence="13" id="KW-0812">Transmembrane</keyword>
<dbReference type="InterPro" id="IPR011001">
    <property type="entry name" value="Saposin-like"/>
</dbReference>
<dbReference type="AlphaFoldDB" id="A0A834H2R4"/>
<keyword evidence="5" id="KW-0677">Repeat</keyword>
<comment type="function">
    <text evidence="10">Pulmonary surfactant-associated proteins promote alveolar stability by lowering the surface tension at the air-liquid interface in the peripheral air spaces. SP-B increases the collapse pressure of palmitic acid to nearly 70 millinewtons per meter.</text>
</comment>
<evidence type="ECO:0000313" key="15">
    <source>
        <dbReference type="EMBL" id="KAF7145247.1"/>
    </source>
</evidence>
<evidence type="ECO:0000256" key="10">
    <source>
        <dbReference type="ARBA" id="ARBA00037221"/>
    </source>
</evidence>
<dbReference type="InterPro" id="IPR051428">
    <property type="entry name" value="Sphingo_Act-Surfact_Prot"/>
</dbReference>
<evidence type="ECO:0000256" key="12">
    <source>
        <dbReference type="ARBA" id="ARBA00041785"/>
    </source>
</evidence>
<dbReference type="GO" id="GO:0004190">
    <property type="term" value="F:aspartic-type endopeptidase activity"/>
    <property type="evidence" value="ECO:0007669"/>
    <property type="project" value="UniProtKB-KW"/>
</dbReference>
<keyword evidence="4" id="KW-0732">Signal</keyword>
<dbReference type="Pfam" id="PF03489">
    <property type="entry name" value="SapB_2"/>
    <property type="match status" value="2"/>
</dbReference>
<dbReference type="InterPro" id="IPR007856">
    <property type="entry name" value="SapB_1"/>
</dbReference>
<keyword evidence="6" id="KW-0064">Aspartyl protease</keyword>
<evidence type="ECO:0000256" key="11">
    <source>
        <dbReference type="ARBA" id="ARBA00041094"/>
    </source>
</evidence>
<keyword evidence="6" id="KW-0378">Hydrolase</keyword>
<dbReference type="Gene3D" id="1.10.225.10">
    <property type="entry name" value="Saposin-like"/>
    <property type="match status" value="2"/>
</dbReference>
<keyword evidence="16" id="KW-1185">Reference proteome</keyword>
<feature type="domain" description="Saposin B-type" evidence="14">
    <location>
        <begin position="150"/>
        <end position="229"/>
    </location>
</feature>
<evidence type="ECO:0000256" key="7">
    <source>
        <dbReference type="ARBA" id="ARBA00023145"/>
    </source>
</evidence>
<gene>
    <name evidence="15" type="ORF">RHSIM_Rhsim04G0122900</name>
</gene>
<protein>
    <recommendedName>
        <fullName evidence="11">Pulmonary surfactant-associated protein B</fullName>
    </recommendedName>
    <alternativeName>
        <fullName evidence="12">Pulmonary surfactant-associated proteolipid SPL(Phe)</fullName>
    </alternativeName>
</protein>
<evidence type="ECO:0000256" key="5">
    <source>
        <dbReference type="ARBA" id="ARBA00022737"/>
    </source>
</evidence>
<dbReference type="EMBL" id="WJXA01000004">
    <property type="protein sequence ID" value="KAF7145247.1"/>
    <property type="molecule type" value="Genomic_DNA"/>
</dbReference>
<keyword evidence="7" id="KW-0865">Zymogen</keyword>
<dbReference type="Pfam" id="PF05184">
    <property type="entry name" value="SapB_1"/>
    <property type="match status" value="2"/>
</dbReference>
<keyword evidence="9" id="KW-0325">Glycoprotein</keyword>
<evidence type="ECO:0000313" key="16">
    <source>
        <dbReference type="Proteomes" id="UP000626092"/>
    </source>
</evidence>
<evidence type="ECO:0000256" key="2">
    <source>
        <dbReference type="ARBA" id="ARBA00022525"/>
    </source>
</evidence>
<proteinExistence type="predicted"/>
<evidence type="ECO:0000256" key="13">
    <source>
        <dbReference type="SAM" id="Phobius"/>
    </source>
</evidence>
<dbReference type="InterPro" id="IPR008139">
    <property type="entry name" value="SaposinB_dom"/>
</dbReference>
<dbReference type="InterPro" id="IPR008138">
    <property type="entry name" value="SapB_2"/>
</dbReference>
<dbReference type="PROSITE" id="PS50015">
    <property type="entry name" value="SAP_B"/>
    <property type="match status" value="2"/>
</dbReference>
<evidence type="ECO:0000256" key="6">
    <source>
        <dbReference type="ARBA" id="ARBA00022750"/>
    </source>
</evidence>
<evidence type="ECO:0000256" key="1">
    <source>
        <dbReference type="ARBA" id="ARBA00004239"/>
    </source>
</evidence>
<feature type="transmembrane region" description="Helical" evidence="13">
    <location>
        <begin position="84"/>
        <end position="107"/>
    </location>
</feature>
<accession>A0A834H2R4</accession>
<keyword evidence="13" id="KW-0472">Membrane</keyword>
<dbReference type="SMART" id="SM00741">
    <property type="entry name" value="SapB"/>
    <property type="match status" value="2"/>
</dbReference>
<comment type="subcellular location">
    <subcellularLocation>
        <location evidence="1">Secreted</location>
        <location evidence="1">Extracellular space</location>
    </subcellularLocation>
</comment>
<keyword evidence="3" id="KW-0645">Protease</keyword>
<organism evidence="15 16">
    <name type="scientific">Rhododendron simsii</name>
    <name type="common">Sims's rhododendron</name>
    <dbReference type="NCBI Taxonomy" id="118357"/>
    <lineage>
        <taxon>Eukaryota</taxon>
        <taxon>Viridiplantae</taxon>
        <taxon>Streptophyta</taxon>
        <taxon>Embryophyta</taxon>
        <taxon>Tracheophyta</taxon>
        <taxon>Spermatophyta</taxon>
        <taxon>Magnoliopsida</taxon>
        <taxon>eudicotyledons</taxon>
        <taxon>Gunneridae</taxon>
        <taxon>Pentapetalae</taxon>
        <taxon>asterids</taxon>
        <taxon>Ericales</taxon>
        <taxon>Ericaceae</taxon>
        <taxon>Ericoideae</taxon>
        <taxon>Rhodoreae</taxon>
        <taxon>Rhododendron</taxon>
    </lineage>
</organism>
<name>A0A834H2R4_RHOSS</name>
<evidence type="ECO:0000259" key="14">
    <source>
        <dbReference type="PROSITE" id="PS50015"/>
    </source>
</evidence>
<evidence type="ECO:0000256" key="9">
    <source>
        <dbReference type="ARBA" id="ARBA00023180"/>
    </source>
</evidence>
<dbReference type="PANTHER" id="PTHR11480:SF3">
    <property type="entry name" value="BCDNA.GH08312"/>
    <property type="match status" value="1"/>
</dbReference>
<reference evidence="15" key="1">
    <citation type="submission" date="2019-11" db="EMBL/GenBank/DDBJ databases">
        <authorList>
            <person name="Liu Y."/>
            <person name="Hou J."/>
            <person name="Li T.-Q."/>
            <person name="Guan C.-H."/>
            <person name="Wu X."/>
            <person name="Wu H.-Z."/>
            <person name="Ling F."/>
            <person name="Zhang R."/>
            <person name="Shi X.-G."/>
            <person name="Ren J.-P."/>
            <person name="Chen E.-F."/>
            <person name="Sun J.-M."/>
        </authorList>
    </citation>
    <scope>NUCLEOTIDE SEQUENCE</scope>
    <source>
        <strain evidence="15">Adult_tree_wgs_1</strain>
        <tissue evidence="15">Leaves</tissue>
    </source>
</reference>
<evidence type="ECO:0000256" key="4">
    <source>
        <dbReference type="ARBA" id="ARBA00022729"/>
    </source>
</evidence>
<keyword evidence="13" id="KW-1133">Transmembrane helix</keyword>
<dbReference type="PANTHER" id="PTHR11480">
    <property type="entry name" value="SAPOSIN-RELATED"/>
    <property type="match status" value="1"/>
</dbReference>
<dbReference type="SUPFAM" id="SSF47862">
    <property type="entry name" value="Saposin"/>
    <property type="match status" value="2"/>
</dbReference>
<dbReference type="GO" id="GO:0006508">
    <property type="term" value="P:proteolysis"/>
    <property type="evidence" value="ECO:0007669"/>
    <property type="project" value="UniProtKB-KW"/>
</dbReference>
<dbReference type="GO" id="GO:0005576">
    <property type="term" value="C:extracellular region"/>
    <property type="evidence" value="ECO:0007669"/>
    <property type="project" value="UniProtKB-SubCell"/>
</dbReference>
<dbReference type="FunFam" id="1.10.225.10:FF:000008">
    <property type="entry name" value="Pulmonary surfactant-associated protein B"/>
    <property type="match status" value="1"/>
</dbReference>
<dbReference type="Proteomes" id="UP000626092">
    <property type="component" value="Unassembled WGS sequence"/>
</dbReference>
<keyword evidence="2" id="KW-0964">Secreted</keyword>
<evidence type="ECO:0000256" key="8">
    <source>
        <dbReference type="ARBA" id="ARBA00023157"/>
    </source>
</evidence>
<dbReference type="OrthoDB" id="69496at2759"/>
<sequence length="326" mass="36719">MNAEKLFADKDFTGSEEECLNRKRMRKAWQGMDYGGNNHSISILYPQRAKPITLWEGGTKLPTPPRSLLLKPSRYYSLVTFPRASATGTMGVTVGLVVLFIFGGSWVCDARELMSSSLSYRETMIYEVLVLQMNHNEFEGEVTALEVGGNENVCTMCEKFAAEAIKYLVENKTQLEITDILHKTCSQLVPLEQQCITLVDYYVPFLFQEIGSVQPREFCQTVNLCEPRVVTSVPLSEDKCEICEYAVEEVLLKLKDPDTQLDILELLLKACDAVESYVKKCKTMVLEYGPLILSNAEEFLETVDICTIIHACDLPYAGSEQATLMH</sequence>